<evidence type="ECO:0000313" key="2">
    <source>
        <dbReference type="EMBL" id="PPJ62617.1"/>
    </source>
</evidence>
<dbReference type="Proteomes" id="UP000239589">
    <property type="component" value="Unassembled WGS sequence"/>
</dbReference>
<keyword evidence="3" id="KW-1185">Reference proteome</keyword>
<dbReference type="InterPro" id="IPR029060">
    <property type="entry name" value="PIN-like_dom_sf"/>
</dbReference>
<dbReference type="InterPro" id="IPR052919">
    <property type="entry name" value="TA_system_RNase"/>
</dbReference>
<organism evidence="2 3">
    <name type="scientific">Cuspidothrix issatschenkoi CHARLIE-1</name>
    <dbReference type="NCBI Taxonomy" id="2052836"/>
    <lineage>
        <taxon>Bacteria</taxon>
        <taxon>Bacillati</taxon>
        <taxon>Cyanobacteriota</taxon>
        <taxon>Cyanophyceae</taxon>
        <taxon>Nostocales</taxon>
        <taxon>Aphanizomenonaceae</taxon>
        <taxon>Cuspidothrix</taxon>
    </lineage>
</organism>
<dbReference type="EMBL" id="PGEM01000107">
    <property type="protein sequence ID" value="PPJ62617.1"/>
    <property type="molecule type" value="Genomic_DNA"/>
</dbReference>
<dbReference type="Gene3D" id="3.40.50.1010">
    <property type="entry name" value="5'-nuclease"/>
    <property type="match status" value="1"/>
</dbReference>
<evidence type="ECO:0000259" key="1">
    <source>
        <dbReference type="Pfam" id="PF01850"/>
    </source>
</evidence>
<dbReference type="InterPro" id="IPR041705">
    <property type="entry name" value="PIN_Sll0205"/>
</dbReference>
<dbReference type="Pfam" id="PF01850">
    <property type="entry name" value="PIN"/>
    <property type="match status" value="1"/>
</dbReference>
<proteinExistence type="predicted"/>
<protein>
    <submittedName>
        <fullName evidence="2">PIN domain nuclease</fullName>
    </submittedName>
</protein>
<dbReference type="PANTHER" id="PTHR36173">
    <property type="entry name" value="RIBONUCLEASE VAPC16-RELATED"/>
    <property type="match status" value="1"/>
</dbReference>
<dbReference type="AlphaFoldDB" id="A0A2S6CSF5"/>
<feature type="domain" description="PIN" evidence="1">
    <location>
        <begin position="5"/>
        <end position="108"/>
    </location>
</feature>
<sequence>MSQIIILDTHIWFWFINQEFQRFPTHWREIIETSEEVGVSAISCYEIALAQQRGRVQLPCTANQWFQEALEPSGITLFPVTVEISCRAVNLSPIHKDPFDRLIIATTLEDV</sequence>
<accession>A0A2S6CSF5</accession>
<dbReference type="SUPFAM" id="SSF88723">
    <property type="entry name" value="PIN domain-like"/>
    <property type="match status" value="1"/>
</dbReference>
<dbReference type="CDD" id="cd09872">
    <property type="entry name" value="PIN_Sll0205-like"/>
    <property type="match status" value="1"/>
</dbReference>
<evidence type="ECO:0000313" key="3">
    <source>
        <dbReference type="Proteomes" id="UP000239589"/>
    </source>
</evidence>
<dbReference type="OrthoDB" id="9798990at2"/>
<gene>
    <name evidence="2" type="ORF">CUN59_14730</name>
</gene>
<reference evidence="2 3" key="1">
    <citation type="submission" date="2018-02" db="EMBL/GenBank/DDBJ databases">
        <title>Discovery of a pederin family compound in a non-symbiotic bloom-forming cyanobacterium.</title>
        <authorList>
            <person name="Kust A."/>
            <person name="Mares J."/>
            <person name="Jokela J."/>
            <person name="Urajova P."/>
            <person name="Hajek J."/>
            <person name="Saurav K."/>
            <person name="Voracova K."/>
            <person name="Fewer D.P."/>
            <person name="Haapaniemi E."/>
            <person name="Permi P."/>
            <person name="Rehakova K."/>
            <person name="Sivonen K."/>
            <person name="Hrouzek P."/>
        </authorList>
    </citation>
    <scope>NUCLEOTIDE SEQUENCE [LARGE SCALE GENOMIC DNA]</scope>
    <source>
        <strain evidence="2 3">CHARLIE-1</strain>
    </source>
</reference>
<comment type="caution">
    <text evidence="2">The sequence shown here is derived from an EMBL/GenBank/DDBJ whole genome shotgun (WGS) entry which is preliminary data.</text>
</comment>
<dbReference type="InterPro" id="IPR002716">
    <property type="entry name" value="PIN_dom"/>
</dbReference>
<dbReference type="PANTHER" id="PTHR36173:SF1">
    <property type="entry name" value="RIBONUCLEASE VAPC22"/>
    <property type="match status" value="1"/>
</dbReference>
<name>A0A2S6CSF5_9CYAN</name>